<evidence type="ECO:0000256" key="9">
    <source>
        <dbReference type="SAM" id="Phobius"/>
    </source>
</evidence>
<keyword evidence="12" id="KW-1185">Reference proteome</keyword>
<evidence type="ECO:0000256" key="1">
    <source>
        <dbReference type="ARBA" id="ARBA00000085"/>
    </source>
</evidence>
<proteinExistence type="predicted"/>
<feature type="transmembrane region" description="Helical" evidence="9">
    <location>
        <begin position="31"/>
        <end position="48"/>
    </location>
</feature>
<keyword evidence="9" id="KW-0812">Transmembrane</keyword>
<dbReference type="Gene3D" id="3.30.565.10">
    <property type="entry name" value="Histidine kinase-like ATPase, C-terminal domain"/>
    <property type="match status" value="1"/>
</dbReference>
<evidence type="ECO:0000256" key="2">
    <source>
        <dbReference type="ARBA" id="ARBA00012438"/>
    </source>
</evidence>
<dbReference type="PANTHER" id="PTHR24421">
    <property type="entry name" value="NITRATE/NITRITE SENSOR PROTEIN NARX-RELATED"/>
    <property type="match status" value="1"/>
</dbReference>
<dbReference type="OrthoDB" id="199946at2"/>
<evidence type="ECO:0000256" key="3">
    <source>
        <dbReference type="ARBA" id="ARBA00022553"/>
    </source>
</evidence>
<dbReference type="GO" id="GO:0005524">
    <property type="term" value="F:ATP binding"/>
    <property type="evidence" value="ECO:0007669"/>
    <property type="project" value="UniProtKB-KW"/>
</dbReference>
<comment type="catalytic activity">
    <reaction evidence="1">
        <text>ATP + protein L-histidine = ADP + protein N-phospho-L-histidine.</text>
        <dbReference type="EC" id="2.7.13.3"/>
    </reaction>
</comment>
<feature type="transmembrane region" description="Helical" evidence="9">
    <location>
        <begin position="105"/>
        <end position="123"/>
    </location>
</feature>
<feature type="transmembrane region" description="Helical" evidence="9">
    <location>
        <begin position="60"/>
        <end position="93"/>
    </location>
</feature>
<name>A0A4P7A1F3_9BACL</name>
<dbReference type="InterPro" id="IPR050482">
    <property type="entry name" value="Sensor_HK_TwoCompSys"/>
</dbReference>
<evidence type="ECO:0000313" key="12">
    <source>
        <dbReference type="Proteomes" id="UP000294292"/>
    </source>
</evidence>
<evidence type="ECO:0000256" key="6">
    <source>
        <dbReference type="ARBA" id="ARBA00022777"/>
    </source>
</evidence>
<feature type="transmembrane region" description="Helical" evidence="9">
    <location>
        <begin position="9"/>
        <end position="25"/>
    </location>
</feature>
<keyword evidence="8" id="KW-0902">Two-component regulatory system</keyword>
<dbReference type="InterPro" id="IPR011712">
    <property type="entry name" value="Sig_transdc_His_kin_sub3_dim/P"/>
</dbReference>
<dbReference type="RefSeq" id="WP_134211272.1">
    <property type="nucleotide sequence ID" value="NZ_CP038015.1"/>
</dbReference>
<dbReference type="AlphaFoldDB" id="A0A4P7A1F3"/>
<keyword evidence="9" id="KW-0472">Membrane</keyword>
<accession>A0A4P7A1F3</accession>
<keyword evidence="5" id="KW-0547">Nucleotide-binding</keyword>
<evidence type="ECO:0000256" key="5">
    <source>
        <dbReference type="ARBA" id="ARBA00022741"/>
    </source>
</evidence>
<organism evidence="11 12">
    <name type="scientific">Paenisporosarcina antarctica</name>
    <dbReference type="NCBI Taxonomy" id="417367"/>
    <lineage>
        <taxon>Bacteria</taxon>
        <taxon>Bacillati</taxon>
        <taxon>Bacillota</taxon>
        <taxon>Bacilli</taxon>
        <taxon>Bacillales</taxon>
        <taxon>Caryophanaceae</taxon>
        <taxon>Paenisporosarcina</taxon>
    </lineage>
</organism>
<dbReference type="EMBL" id="CP038015">
    <property type="protein sequence ID" value="QBP42672.1"/>
    <property type="molecule type" value="Genomic_DNA"/>
</dbReference>
<reference evidence="11 12" key="1">
    <citation type="submission" date="2019-03" db="EMBL/GenBank/DDBJ databases">
        <title>Complete genome sequence of Paenisporosarcina antarctica CGMCC 1.6503T.</title>
        <authorList>
            <person name="Rong J.-C."/>
            <person name="Chi N.-Y."/>
            <person name="Zhang Q.-F."/>
        </authorList>
    </citation>
    <scope>NUCLEOTIDE SEQUENCE [LARGE SCALE GENOMIC DNA]</scope>
    <source>
        <strain evidence="11 12">CGMCC 1.6503</strain>
    </source>
</reference>
<protein>
    <recommendedName>
        <fullName evidence="2">histidine kinase</fullName>
        <ecNumber evidence="2">2.7.13.3</ecNumber>
    </recommendedName>
</protein>
<dbReference type="GO" id="GO:0046983">
    <property type="term" value="F:protein dimerization activity"/>
    <property type="evidence" value="ECO:0007669"/>
    <property type="project" value="InterPro"/>
</dbReference>
<dbReference type="Gene3D" id="1.20.5.1930">
    <property type="match status" value="1"/>
</dbReference>
<dbReference type="GO" id="GO:0000155">
    <property type="term" value="F:phosphorelay sensor kinase activity"/>
    <property type="evidence" value="ECO:0007669"/>
    <property type="project" value="InterPro"/>
</dbReference>
<dbReference type="PANTHER" id="PTHR24421:SF10">
    <property type="entry name" value="NITRATE_NITRITE SENSOR PROTEIN NARQ"/>
    <property type="match status" value="1"/>
</dbReference>
<gene>
    <name evidence="11" type="ORF">E2636_16640</name>
</gene>
<dbReference type="KEGG" id="panc:E2636_16640"/>
<keyword evidence="6 11" id="KW-0418">Kinase</keyword>
<keyword evidence="9" id="KW-1133">Transmembrane helix</keyword>
<evidence type="ECO:0000256" key="8">
    <source>
        <dbReference type="ARBA" id="ARBA00023012"/>
    </source>
</evidence>
<feature type="transmembrane region" description="Helical" evidence="9">
    <location>
        <begin position="135"/>
        <end position="152"/>
    </location>
</feature>
<dbReference type="Pfam" id="PF07730">
    <property type="entry name" value="HisKA_3"/>
    <property type="match status" value="1"/>
</dbReference>
<evidence type="ECO:0000256" key="7">
    <source>
        <dbReference type="ARBA" id="ARBA00022840"/>
    </source>
</evidence>
<dbReference type="SUPFAM" id="SSF55874">
    <property type="entry name" value="ATPase domain of HSP90 chaperone/DNA topoisomerase II/histidine kinase"/>
    <property type="match status" value="1"/>
</dbReference>
<keyword evidence="3" id="KW-0597">Phosphoprotein</keyword>
<keyword evidence="7" id="KW-0067">ATP-binding</keyword>
<evidence type="ECO:0000259" key="10">
    <source>
        <dbReference type="Pfam" id="PF07730"/>
    </source>
</evidence>
<evidence type="ECO:0000313" key="11">
    <source>
        <dbReference type="EMBL" id="QBP42672.1"/>
    </source>
</evidence>
<keyword evidence="4" id="KW-0808">Transferase</keyword>
<dbReference type="InterPro" id="IPR036890">
    <property type="entry name" value="HATPase_C_sf"/>
</dbReference>
<dbReference type="GO" id="GO:0016020">
    <property type="term" value="C:membrane"/>
    <property type="evidence" value="ECO:0007669"/>
    <property type="project" value="InterPro"/>
</dbReference>
<dbReference type="EC" id="2.7.13.3" evidence="2"/>
<evidence type="ECO:0000256" key="4">
    <source>
        <dbReference type="ARBA" id="ARBA00022679"/>
    </source>
</evidence>
<dbReference type="Proteomes" id="UP000294292">
    <property type="component" value="Chromosome"/>
</dbReference>
<feature type="domain" description="Signal transduction histidine kinase subgroup 3 dimerisation and phosphoacceptor" evidence="10">
    <location>
        <begin position="184"/>
        <end position="251"/>
    </location>
</feature>
<sequence>MNSEFKKTINLFTTILVIGATVLLLLHTTEFSFELCLLSFTYIFLLLIRDYMIKIDLHRIIGVLFLFFQLALALVIFVWSGSFFAQVFVLILIGEFTLHHSRNLSLFFTIVSYTFSLISLMAYRNFPPFEQIYVFLPRVIEYFAIFGMSYLAQITFHQKNQLARDHALLQKSSIELEEKSILQERTRISREIHDSVGHTLTSAIVGLQSASHAIEKKHYSLAIEMIRRTKAHISSGLDDVRSSVYLLREDPLGPQFIPELIKLIDETKKQTNVEIECEVDTTVSNLSSLIEITLYRALQEGLTNGIRHGSSTYFHFSLTQYSDYIEFILSNNGKSPIQIVHGFGLKTMKERVTDVGGKLSISNKFSANGVTLKIKIPIQAKSTGQE</sequence>